<evidence type="ECO:0000256" key="2">
    <source>
        <dbReference type="ARBA" id="ARBA00022670"/>
    </source>
</evidence>
<proteinExistence type="inferred from homology"/>
<evidence type="ECO:0000259" key="6">
    <source>
        <dbReference type="Pfam" id="PF00082"/>
    </source>
</evidence>
<keyword evidence="4" id="KW-0378">Hydrolase</keyword>
<protein>
    <submittedName>
        <fullName evidence="8">Uncharacterized protein</fullName>
    </submittedName>
</protein>
<keyword evidence="2" id="KW-0645">Protease</keyword>
<gene>
    <name evidence="8" type="ORF">SLEP1_g5808</name>
</gene>
<keyword evidence="3" id="KW-0732">Signal</keyword>
<dbReference type="InterPro" id="IPR036852">
    <property type="entry name" value="Peptidase_S8/S53_dom_sf"/>
</dbReference>
<dbReference type="InterPro" id="IPR000209">
    <property type="entry name" value="Peptidase_S8/S53_dom"/>
</dbReference>
<evidence type="ECO:0000259" key="7">
    <source>
        <dbReference type="Pfam" id="PF05922"/>
    </source>
</evidence>
<evidence type="ECO:0000313" key="9">
    <source>
        <dbReference type="Proteomes" id="UP001054252"/>
    </source>
</evidence>
<dbReference type="Pfam" id="PF05922">
    <property type="entry name" value="Inhibitor_I9"/>
    <property type="match status" value="1"/>
</dbReference>
<dbReference type="GO" id="GO:0004252">
    <property type="term" value="F:serine-type endopeptidase activity"/>
    <property type="evidence" value="ECO:0007669"/>
    <property type="project" value="InterPro"/>
</dbReference>
<dbReference type="SUPFAM" id="SSF52743">
    <property type="entry name" value="Subtilisin-like"/>
    <property type="match status" value="1"/>
</dbReference>
<evidence type="ECO:0000256" key="3">
    <source>
        <dbReference type="ARBA" id="ARBA00022729"/>
    </source>
</evidence>
<feature type="domain" description="Peptidase S8/S53" evidence="6">
    <location>
        <begin position="128"/>
        <end position="395"/>
    </location>
</feature>
<dbReference type="GO" id="GO:0006508">
    <property type="term" value="P:proteolysis"/>
    <property type="evidence" value="ECO:0007669"/>
    <property type="project" value="UniProtKB-KW"/>
</dbReference>
<sequence>MSYPHQPHQEHACYLPWTRPKYSRRLLQDWKPIKVHSSVLSLKSVGGEKSRFVVTDGLVPLIWVDRVHIVYMGDCPKGEFSAATLHSSILQEIGGSALSDCLLYSYQRSFNGFIVNLTEDEADILPGRIAVYKICWSDGCNDADILVAFDDAIVDGVNIISLSVGGFFPQDYVWDTIAIGLFHSMKNGMLKSNLAGDSDLWGNINTFDLKKDMYPFIYAGDALNHGVNGLNPATGCDKIIRINYSLSECCLMQLSSFLNAGLASAGAAGAIMQNFGYTDVAFNFILPAANPTAKIFKSNLEKDELAPYVSSFSSRRPNAITPNPHLSAPGVDILAAWSEATTVTGIGGDPRVVPYNIISGTSMSCPHASGATAYIKSFHPTWSPSAIKSALMTTGEGHINPAKAINPGLLYDAGEIDYIKFLCGIVYSGDKLKLKDCICWSCGVQAAKVAAANENESCTKWHQNEEGRAAPTAR</sequence>
<dbReference type="InterPro" id="IPR045051">
    <property type="entry name" value="SBT"/>
</dbReference>
<keyword evidence="5" id="KW-0720">Serine protease</keyword>
<evidence type="ECO:0000256" key="4">
    <source>
        <dbReference type="ARBA" id="ARBA00022801"/>
    </source>
</evidence>
<comment type="similarity">
    <text evidence="1">Belongs to the peptidase S8 family.</text>
</comment>
<dbReference type="Proteomes" id="UP001054252">
    <property type="component" value="Unassembled WGS sequence"/>
</dbReference>
<dbReference type="EMBL" id="BPVZ01000005">
    <property type="protein sequence ID" value="GKU92024.1"/>
    <property type="molecule type" value="Genomic_DNA"/>
</dbReference>
<dbReference type="AlphaFoldDB" id="A0AAV5I2R9"/>
<dbReference type="InterPro" id="IPR010259">
    <property type="entry name" value="S8pro/Inhibitor_I9"/>
</dbReference>
<dbReference type="PANTHER" id="PTHR10795">
    <property type="entry name" value="PROPROTEIN CONVERTASE SUBTILISIN/KEXIN"/>
    <property type="match status" value="1"/>
</dbReference>
<dbReference type="Gene3D" id="3.40.50.200">
    <property type="entry name" value="Peptidase S8/S53 domain"/>
    <property type="match status" value="1"/>
</dbReference>
<reference evidence="8 9" key="1">
    <citation type="journal article" date="2021" name="Commun. Biol.">
        <title>The genome of Shorea leprosula (Dipterocarpaceae) highlights the ecological relevance of drought in aseasonal tropical rainforests.</title>
        <authorList>
            <person name="Ng K.K.S."/>
            <person name="Kobayashi M.J."/>
            <person name="Fawcett J.A."/>
            <person name="Hatakeyama M."/>
            <person name="Paape T."/>
            <person name="Ng C.H."/>
            <person name="Ang C.C."/>
            <person name="Tnah L.H."/>
            <person name="Lee C.T."/>
            <person name="Nishiyama T."/>
            <person name="Sese J."/>
            <person name="O'Brien M.J."/>
            <person name="Copetti D."/>
            <person name="Mohd Noor M.I."/>
            <person name="Ong R.C."/>
            <person name="Putra M."/>
            <person name="Sireger I.Z."/>
            <person name="Indrioko S."/>
            <person name="Kosugi Y."/>
            <person name="Izuno A."/>
            <person name="Isagi Y."/>
            <person name="Lee S.L."/>
            <person name="Shimizu K.K."/>
        </authorList>
    </citation>
    <scope>NUCLEOTIDE SEQUENCE [LARGE SCALE GENOMIC DNA]</scope>
    <source>
        <strain evidence="8">214</strain>
    </source>
</reference>
<feature type="domain" description="Inhibitor I9" evidence="7">
    <location>
        <begin position="67"/>
        <end position="125"/>
    </location>
</feature>
<dbReference type="PROSITE" id="PS00138">
    <property type="entry name" value="SUBTILASE_SER"/>
    <property type="match status" value="1"/>
</dbReference>
<evidence type="ECO:0000313" key="8">
    <source>
        <dbReference type="EMBL" id="GKU92024.1"/>
    </source>
</evidence>
<accession>A0AAV5I2R9</accession>
<comment type="caution">
    <text evidence="8">The sequence shown here is derived from an EMBL/GenBank/DDBJ whole genome shotgun (WGS) entry which is preliminary data.</text>
</comment>
<name>A0AAV5I2R9_9ROSI</name>
<keyword evidence="9" id="KW-1185">Reference proteome</keyword>
<organism evidence="8 9">
    <name type="scientific">Rubroshorea leprosula</name>
    <dbReference type="NCBI Taxonomy" id="152421"/>
    <lineage>
        <taxon>Eukaryota</taxon>
        <taxon>Viridiplantae</taxon>
        <taxon>Streptophyta</taxon>
        <taxon>Embryophyta</taxon>
        <taxon>Tracheophyta</taxon>
        <taxon>Spermatophyta</taxon>
        <taxon>Magnoliopsida</taxon>
        <taxon>eudicotyledons</taxon>
        <taxon>Gunneridae</taxon>
        <taxon>Pentapetalae</taxon>
        <taxon>rosids</taxon>
        <taxon>malvids</taxon>
        <taxon>Malvales</taxon>
        <taxon>Dipterocarpaceae</taxon>
        <taxon>Rubroshorea</taxon>
    </lineage>
</organism>
<dbReference type="Pfam" id="PF00082">
    <property type="entry name" value="Peptidase_S8"/>
    <property type="match status" value="1"/>
</dbReference>
<evidence type="ECO:0000256" key="5">
    <source>
        <dbReference type="ARBA" id="ARBA00022825"/>
    </source>
</evidence>
<dbReference type="InterPro" id="IPR023828">
    <property type="entry name" value="Peptidase_S8_Ser-AS"/>
</dbReference>
<evidence type="ECO:0000256" key="1">
    <source>
        <dbReference type="ARBA" id="ARBA00011073"/>
    </source>
</evidence>